<dbReference type="PANTHER" id="PTHR43849:SF2">
    <property type="entry name" value="BLL3936 PROTEIN"/>
    <property type="match status" value="1"/>
</dbReference>
<dbReference type="OrthoDB" id="371890at2157"/>
<evidence type="ECO:0000256" key="1">
    <source>
        <dbReference type="SAM" id="MobiDB-lite"/>
    </source>
</evidence>
<feature type="transmembrane region" description="Helical" evidence="2">
    <location>
        <begin position="61"/>
        <end position="78"/>
    </location>
</feature>
<evidence type="ECO:0000313" key="4">
    <source>
        <dbReference type="EMBL" id="ELY89477.1"/>
    </source>
</evidence>
<dbReference type="NCBIfam" id="TIGR02123">
    <property type="entry name" value="TRAP_fused"/>
    <property type="match status" value="1"/>
</dbReference>
<dbReference type="AlphaFoldDB" id="L9ZV74"/>
<keyword evidence="5" id="KW-1185">Reference proteome</keyword>
<feature type="transmembrane region" description="Helical" evidence="2">
    <location>
        <begin position="568"/>
        <end position="593"/>
    </location>
</feature>
<dbReference type="Pfam" id="PF06808">
    <property type="entry name" value="DctM"/>
    <property type="match status" value="1"/>
</dbReference>
<evidence type="ECO:0000259" key="3">
    <source>
        <dbReference type="Pfam" id="PF06808"/>
    </source>
</evidence>
<feature type="transmembrane region" description="Helical" evidence="2">
    <location>
        <begin position="448"/>
        <end position="468"/>
    </location>
</feature>
<feature type="transmembrane region" description="Helical" evidence="2">
    <location>
        <begin position="600"/>
        <end position="618"/>
    </location>
</feature>
<dbReference type="Proteomes" id="UP000011519">
    <property type="component" value="Unassembled WGS sequence"/>
</dbReference>
<dbReference type="STRING" id="1227493.C483_13153"/>
<feature type="transmembrane region" description="Helical" evidence="2">
    <location>
        <begin position="287"/>
        <end position="308"/>
    </location>
</feature>
<dbReference type="PATRIC" id="fig|1227493.4.peg.2633"/>
<feature type="transmembrane region" description="Helical" evidence="2">
    <location>
        <begin position="542"/>
        <end position="562"/>
    </location>
</feature>
<protein>
    <submittedName>
        <fullName evidence="4">TRAP transporter 4TM/12TM fusion protein</fullName>
    </submittedName>
</protein>
<feature type="domain" description="TRAP C4-dicarboxylate transport system permease DctM subunit" evidence="3">
    <location>
        <begin position="260"/>
        <end position="684"/>
    </location>
</feature>
<keyword evidence="2" id="KW-0472">Membrane</keyword>
<feature type="transmembrane region" description="Helical" evidence="2">
    <location>
        <begin position="624"/>
        <end position="646"/>
    </location>
</feature>
<dbReference type="RefSeq" id="WP_006653802.1">
    <property type="nucleotide sequence ID" value="NZ_AOIM01000036.1"/>
</dbReference>
<evidence type="ECO:0000256" key="2">
    <source>
        <dbReference type="SAM" id="Phobius"/>
    </source>
</evidence>
<dbReference type="PANTHER" id="PTHR43849">
    <property type="entry name" value="BLL3936 PROTEIN"/>
    <property type="match status" value="1"/>
</dbReference>
<feature type="transmembrane region" description="Helical" evidence="2">
    <location>
        <begin position="176"/>
        <end position="195"/>
    </location>
</feature>
<feature type="transmembrane region" description="Helical" evidence="2">
    <location>
        <begin position="413"/>
        <end position="436"/>
    </location>
</feature>
<keyword evidence="2" id="KW-0812">Transmembrane</keyword>
<dbReference type="InterPro" id="IPR011853">
    <property type="entry name" value="TRAP_DctM-Dct_fused"/>
</dbReference>
<feature type="transmembrane region" description="Helical" evidence="2">
    <location>
        <begin position="33"/>
        <end position="55"/>
    </location>
</feature>
<feature type="compositionally biased region" description="Low complexity" evidence="1">
    <location>
        <begin position="102"/>
        <end position="154"/>
    </location>
</feature>
<feature type="region of interest" description="Disordered" evidence="1">
    <location>
        <begin position="91"/>
        <end position="154"/>
    </location>
</feature>
<reference evidence="4 5" key="1">
    <citation type="journal article" date="2014" name="PLoS Genet.">
        <title>Phylogenetically driven sequencing of extremely halophilic archaea reveals strategies for static and dynamic osmo-response.</title>
        <authorList>
            <person name="Becker E.A."/>
            <person name="Seitzer P.M."/>
            <person name="Tritt A."/>
            <person name="Larsen D."/>
            <person name="Krusor M."/>
            <person name="Yao A.I."/>
            <person name="Wu D."/>
            <person name="Madern D."/>
            <person name="Eisen J.A."/>
            <person name="Darling A.E."/>
            <person name="Facciotti M.T."/>
        </authorList>
    </citation>
    <scope>NUCLEOTIDE SEQUENCE [LARGE SCALE GENOMIC DNA]</scope>
    <source>
        <strain evidence="4 5">JCM 10989</strain>
    </source>
</reference>
<feature type="transmembrane region" description="Helical" evidence="2">
    <location>
        <begin position="689"/>
        <end position="709"/>
    </location>
</feature>
<dbReference type="InterPro" id="IPR010656">
    <property type="entry name" value="DctM"/>
</dbReference>
<sequence>MELPIPLAARINDQVPPFVATDIPRRVTVTRLLVLNVLVTLFAITFTVWTVYYAYSLMWMRLRYSNVFLGLGLALYYLDVVRRRYKAEAEAKADAETDADSDTTAATQADSAPAAESESPSSAAAESDAQSNSSSSSSSGSTSASSSSIGSTGIGSRLGPHWSERIARLRAAYDRIDPYVALSLAALALLATAYVELNFDRLHEDVHLMGHTQADLIVGALLIGLVIDATRRAFGNIIAGVTVVSIAYAHVLFATILPGVLRHTGYGWERIARQGAIDLTGVYHDTLMGIGSTWVAIFIMFAGIAKAYGLMDFVLDVGRELGKTLRTGVVQIAVIASMVMGSITGSAAANTATTGSFTIPMMQDQGVRDDFSAAIESVASAGGQMLPPVMGVAAFLMADLLGESYLTIVQAGVIPAALFYLSVGIGIHFAILKFGWTTPNRGSFDWRLLLQGIHFAVPLGVLIVTLVVLRYTPLYAGLYSIVTIFLVGSLKLVAVDILEARKTDAEYSSIGYRVYWVFRECYRVIEQIALGLRRGGLEMAPLVGVLAAMGIIIEMLTFTGLAPRVSTGILSLGGGLLVVVLVLAMIASILFGLGMPTPAAYVLVVVLVVPGVTEMGVPDITAHMFVFYFAMLSAITPPVAISVAIGSRIAGTDFVRSCIQALRIGAPGFIIPFAFVTNNSLITWTQETLLAFPVVLAGTVALIVATIGFDGARDLSYPARGLYAIAAFGAMFGSVVSVAIQVVAAAAIVGALLYAKVVLGYDIDADAGADAGPQTEAETETTSD</sequence>
<organism evidence="4 5">
    <name type="scientific">Natrialba hulunbeirensis JCM 10989</name>
    <dbReference type="NCBI Taxonomy" id="1227493"/>
    <lineage>
        <taxon>Archaea</taxon>
        <taxon>Methanobacteriati</taxon>
        <taxon>Methanobacteriota</taxon>
        <taxon>Stenosarchaea group</taxon>
        <taxon>Halobacteria</taxon>
        <taxon>Halobacteriales</taxon>
        <taxon>Natrialbaceae</taxon>
        <taxon>Natrialba</taxon>
    </lineage>
</organism>
<name>L9ZV74_9EURY</name>
<gene>
    <name evidence="4" type="ORF">C483_13153</name>
</gene>
<comment type="caution">
    <text evidence="4">The sequence shown here is derived from an EMBL/GenBank/DDBJ whole genome shotgun (WGS) entry which is preliminary data.</text>
</comment>
<feature type="transmembrane region" description="Helical" evidence="2">
    <location>
        <begin position="474"/>
        <end position="494"/>
    </location>
</feature>
<accession>L9ZV74</accession>
<feature type="transmembrane region" description="Helical" evidence="2">
    <location>
        <begin position="234"/>
        <end position="257"/>
    </location>
</feature>
<feature type="transmembrane region" description="Helical" evidence="2">
    <location>
        <begin position="658"/>
        <end position="677"/>
    </location>
</feature>
<feature type="transmembrane region" description="Helical" evidence="2">
    <location>
        <begin position="721"/>
        <end position="754"/>
    </location>
</feature>
<keyword evidence="2" id="KW-1133">Transmembrane helix</keyword>
<feature type="transmembrane region" description="Helical" evidence="2">
    <location>
        <begin position="329"/>
        <end position="349"/>
    </location>
</feature>
<evidence type="ECO:0000313" key="5">
    <source>
        <dbReference type="Proteomes" id="UP000011519"/>
    </source>
</evidence>
<proteinExistence type="predicted"/>
<dbReference type="EMBL" id="AOIM01000036">
    <property type="protein sequence ID" value="ELY89477.1"/>
    <property type="molecule type" value="Genomic_DNA"/>
</dbReference>
<feature type="transmembrane region" description="Helical" evidence="2">
    <location>
        <begin position="207"/>
        <end position="227"/>
    </location>
</feature>